<dbReference type="PANTHER" id="PTHR24067">
    <property type="entry name" value="UBIQUITIN-CONJUGATING ENZYME E2"/>
    <property type="match status" value="1"/>
</dbReference>
<evidence type="ECO:0000256" key="6">
    <source>
        <dbReference type="PROSITE-ProRule" id="PRU10133"/>
    </source>
</evidence>
<evidence type="ECO:0000256" key="8">
    <source>
        <dbReference type="SAM" id="MobiDB-lite"/>
    </source>
</evidence>
<evidence type="ECO:0000256" key="2">
    <source>
        <dbReference type="ARBA" id="ARBA00022679"/>
    </source>
</evidence>
<dbReference type="CDD" id="cd23804">
    <property type="entry name" value="UBCc_UBE2S"/>
    <property type="match status" value="1"/>
</dbReference>
<sequence>MSNKRKMSLLSSFENISPQVISRVGREIQDLQRNPPDGIRFLPQEEDTIAEIHAEIKGPVGTPYDGGSFHIKLVLSNDFPHSPPRGFFLTKIYHPNVAPNGDICVNTLKRDWTAEVTLTHVLQVIRCLLIVPFPESSLNDEAGRLFMESYTEYERRVKVWVNVHASKSLSSAPDGGEATSGGGSSGSGAAIKGGVVKAGGNGDSGAAVAATAAPAAAVSGKKAAPSGKKGSSSAKVAVGSGAAGGVAGGKRREDAGAATAAGAAAAPRKTVKDRQKEAKKKGLKRL</sequence>
<dbReference type="InParanoid" id="D7FI21"/>
<keyword evidence="3 7" id="KW-0547">Nucleotide-binding</keyword>
<dbReference type="eggNOG" id="KOG0423">
    <property type="taxonomic scope" value="Eukaryota"/>
</dbReference>
<keyword evidence="2" id="KW-0808">Transferase</keyword>
<dbReference type="PROSITE" id="PS00183">
    <property type="entry name" value="UBC_1"/>
    <property type="match status" value="1"/>
</dbReference>
<feature type="compositionally biased region" description="Low complexity" evidence="8">
    <location>
        <begin position="256"/>
        <end position="266"/>
    </location>
</feature>
<dbReference type="EMBL" id="FN649760">
    <property type="protein sequence ID" value="CBJ28647.1"/>
    <property type="molecule type" value="Genomic_DNA"/>
</dbReference>
<dbReference type="InterPro" id="IPR023313">
    <property type="entry name" value="UBQ-conjugating_AS"/>
</dbReference>
<keyword evidence="4 7" id="KW-0833">Ubl conjugation pathway</keyword>
<evidence type="ECO:0000256" key="1">
    <source>
        <dbReference type="ARBA" id="ARBA00012486"/>
    </source>
</evidence>
<accession>D7FI21</accession>
<feature type="active site" description="Glycyl thioester intermediate" evidence="6">
    <location>
        <position position="104"/>
    </location>
</feature>
<evidence type="ECO:0000313" key="11">
    <source>
        <dbReference type="Proteomes" id="UP000002630"/>
    </source>
</evidence>
<evidence type="ECO:0000313" key="10">
    <source>
        <dbReference type="EMBL" id="CBJ28647.1"/>
    </source>
</evidence>
<dbReference type="PROSITE" id="PS50127">
    <property type="entry name" value="UBC_2"/>
    <property type="match status" value="1"/>
</dbReference>
<dbReference type="OrthoDB" id="10069349at2759"/>
<dbReference type="InterPro" id="IPR000608">
    <property type="entry name" value="UBC"/>
</dbReference>
<evidence type="ECO:0000256" key="5">
    <source>
        <dbReference type="ARBA" id="ARBA00022840"/>
    </source>
</evidence>
<dbReference type="InterPro" id="IPR050113">
    <property type="entry name" value="Ub_conjugating_enzyme"/>
</dbReference>
<dbReference type="Pfam" id="PF00179">
    <property type="entry name" value="UQ_con"/>
    <property type="match status" value="1"/>
</dbReference>
<dbReference type="Gene3D" id="3.10.110.10">
    <property type="entry name" value="Ubiquitin Conjugating Enzyme"/>
    <property type="match status" value="1"/>
</dbReference>
<feature type="compositionally biased region" description="Basic residues" evidence="8">
    <location>
        <begin position="277"/>
        <end position="286"/>
    </location>
</feature>
<evidence type="ECO:0000256" key="3">
    <source>
        <dbReference type="ARBA" id="ARBA00022741"/>
    </source>
</evidence>
<protein>
    <recommendedName>
        <fullName evidence="1">E2 ubiquitin-conjugating enzyme</fullName>
        <ecNumber evidence="1">2.3.2.23</ecNumber>
    </recommendedName>
</protein>
<feature type="domain" description="UBC core" evidence="9">
    <location>
        <begin position="19"/>
        <end position="166"/>
    </location>
</feature>
<reference evidence="10 11" key="1">
    <citation type="journal article" date="2010" name="Nature">
        <title>The Ectocarpus genome and the independent evolution of multicellularity in brown algae.</title>
        <authorList>
            <person name="Cock J.M."/>
            <person name="Sterck L."/>
            <person name="Rouze P."/>
            <person name="Scornet D."/>
            <person name="Allen A.E."/>
            <person name="Amoutzias G."/>
            <person name="Anthouard V."/>
            <person name="Artiguenave F."/>
            <person name="Aury J.M."/>
            <person name="Badger J.H."/>
            <person name="Beszteri B."/>
            <person name="Billiau K."/>
            <person name="Bonnet E."/>
            <person name="Bothwell J.H."/>
            <person name="Bowler C."/>
            <person name="Boyen C."/>
            <person name="Brownlee C."/>
            <person name="Carrano C.J."/>
            <person name="Charrier B."/>
            <person name="Cho G.Y."/>
            <person name="Coelho S.M."/>
            <person name="Collen J."/>
            <person name="Corre E."/>
            <person name="Da Silva C."/>
            <person name="Delage L."/>
            <person name="Delaroque N."/>
            <person name="Dittami S.M."/>
            <person name="Doulbeau S."/>
            <person name="Elias M."/>
            <person name="Farnham G."/>
            <person name="Gachon C.M."/>
            <person name="Gschloessl B."/>
            <person name="Heesch S."/>
            <person name="Jabbari K."/>
            <person name="Jubin C."/>
            <person name="Kawai H."/>
            <person name="Kimura K."/>
            <person name="Kloareg B."/>
            <person name="Kupper F.C."/>
            <person name="Lang D."/>
            <person name="Le Bail A."/>
            <person name="Leblanc C."/>
            <person name="Lerouge P."/>
            <person name="Lohr M."/>
            <person name="Lopez P.J."/>
            <person name="Martens C."/>
            <person name="Maumus F."/>
            <person name="Michel G."/>
            <person name="Miranda-Saavedra D."/>
            <person name="Morales J."/>
            <person name="Moreau H."/>
            <person name="Motomura T."/>
            <person name="Nagasato C."/>
            <person name="Napoli C.A."/>
            <person name="Nelson D.R."/>
            <person name="Nyvall-Collen P."/>
            <person name="Peters A.F."/>
            <person name="Pommier C."/>
            <person name="Potin P."/>
            <person name="Poulain J."/>
            <person name="Quesneville H."/>
            <person name="Read B."/>
            <person name="Rensing S.A."/>
            <person name="Ritter A."/>
            <person name="Rousvoal S."/>
            <person name="Samanta M."/>
            <person name="Samson G."/>
            <person name="Schroeder D.C."/>
            <person name="Segurens B."/>
            <person name="Strittmatter M."/>
            <person name="Tonon T."/>
            <person name="Tregear J.W."/>
            <person name="Valentin K."/>
            <person name="von Dassow P."/>
            <person name="Yamagishi T."/>
            <person name="Van de Peer Y."/>
            <person name="Wincker P."/>
        </authorList>
    </citation>
    <scope>NUCLEOTIDE SEQUENCE [LARGE SCALE GENOMIC DNA]</scope>
    <source>
        <strain evidence="11">Ec32 / CCAP1310/4</strain>
    </source>
</reference>
<evidence type="ECO:0000256" key="4">
    <source>
        <dbReference type="ARBA" id="ARBA00022786"/>
    </source>
</evidence>
<feature type="region of interest" description="Disordered" evidence="8">
    <location>
        <begin position="218"/>
        <end position="286"/>
    </location>
</feature>
<dbReference type="FunFam" id="3.10.110.10:FF:000031">
    <property type="entry name" value="Ubiquitin-conjugating enzyme E2 22"/>
    <property type="match status" value="1"/>
</dbReference>
<dbReference type="GO" id="GO:0061631">
    <property type="term" value="F:ubiquitin conjugating enzyme activity"/>
    <property type="evidence" value="ECO:0007669"/>
    <property type="project" value="UniProtKB-EC"/>
</dbReference>
<organism evidence="10 11">
    <name type="scientific">Ectocarpus siliculosus</name>
    <name type="common">Brown alga</name>
    <name type="synonym">Conferva siliculosa</name>
    <dbReference type="NCBI Taxonomy" id="2880"/>
    <lineage>
        <taxon>Eukaryota</taxon>
        <taxon>Sar</taxon>
        <taxon>Stramenopiles</taxon>
        <taxon>Ochrophyta</taxon>
        <taxon>PX clade</taxon>
        <taxon>Phaeophyceae</taxon>
        <taxon>Ectocarpales</taxon>
        <taxon>Ectocarpaceae</taxon>
        <taxon>Ectocarpus</taxon>
    </lineage>
</organism>
<keyword evidence="11" id="KW-1185">Reference proteome</keyword>
<dbReference type="InterPro" id="IPR016135">
    <property type="entry name" value="UBQ-conjugating_enzyme/RWD"/>
</dbReference>
<name>D7FI21_ECTSI</name>
<dbReference type="SUPFAM" id="SSF54495">
    <property type="entry name" value="UBC-like"/>
    <property type="match status" value="1"/>
</dbReference>
<proteinExistence type="inferred from homology"/>
<dbReference type="Proteomes" id="UP000002630">
    <property type="component" value="Unassembled WGS sequence"/>
</dbReference>
<dbReference type="EC" id="2.3.2.23" evidence="1"/>
<dbReference type="GO" id="GO:0005524">
    <property type="term" value="F:ATP binding"/>
    <property type="evidence" value="ECO:0007669"/>
    <property type="project" value="UniProtKB-UniRule"/>
</dbReference>
<dbReference type="STRING" id="2880.D7FI21"/>
<comment type="similarity">
    <text evidence="7">Belongs to the ubiquitin-conjugating enzyme family.</text>
</comment>
<keyword evidence="5 7" id="KW-0067">ATP-binding</keyword>
<evidence type="ECO:0000256" key="7">
    <source>
        <dbReference type="RuleBase" id="RU362109"/>
    </source>
</evidence>
<evidence type="ECO:0000259" key="9">
    <source>
        <dbReference type="PROSITE" id="PS50127"/>
    </source>
</evidence>
<dbReference type="AlphaFoldDB" id="D7FI21"/>
<dbReference type="SMART" id="SM00212">
    <property type="entry name" value="UBCc"/>
    <property type="match status" value="1"/>
</dbReference>
<gene>
    <name evidence="10" type="ORF">Esi_0117_0003</name>
</gene>
<feature type="compositionally biased region" description="Low complexity" evidence="8">
    <location>
        <begin position="218"/>
        <end position="240"/>
    </location>
</feature>